<protein>
    <recommendedName>
        <fullName evidence="2">Carboxylesterase type B domain-containing protein</fullName>
    </recommendedName>
</protein>
<dbReference type="ESTHER" id="9euro-a0a0u4zfn3">
    <property type="family name" value="Fungal_carboxylesterase_lipase"/>
</dbReference>
<accession>A0A0U4ZFN3</accession>
<dbReference type="Proteomes" id="UP000054771">
    <property type="component" value="Unassembled WGS sequence"/>
</dbReference>
<dbReference type="AlphaFoldDB" id="A0A0U4ZFN3"/>
<proteinExistence type="predicted"/>
<sequence>MRVLKSLCILLASRLVAGLESSDIGLTFDSGNGHDLPILKLPYGKWRAYSYNAEAEVYTFRNIRYAAPPVGDLRWAKPAPPEFISGVQDGSYGHNCIPGPIPPEFDNPIFENITKNASEDCLFLDIYVPRKALKAHKPSTPVTVWIHGGGYVTGSKDQGITIGYFDGTSLINRADNNLIVVSINYRLGAFGFLAGDALRSKPGHSNSNSNGGSCPSKTSAVFNAGLHDQRAALQWIQSYIHLLGGDKENVSAWGQSAGAGSIMHHLIAKGGRQDPLFRTAVLQSPGFSTSADTTQVEAQFAAFAGAVGCPATGREALKCLRRVDVKKLWEANVDVFAGSANPVPDGVFIRDVALYEYSKGNTWPHLKSLLVSHVLDEGALFVPSEIPQDYIRSYISGLLPPNSTSGTEKMLSIYETIYANSTEKQLASAVFRDMIFTCNIYAALQAYRDRPAWGFQYSYIDGVMNGTHGSDALPTWYNSALQGFEEPRFAQYQRYLTNFARTGDPNKPRGGKDELVRWPRVDAKGNVLGGVLDLTNAGYQVIKDEQVRRDVCGTWIEVLGEAIEEGDR</sequence>
<feature type="signal peptide" evidence="1">
    <location>
        <begin position="1"/>
        <end position="18"/>
    </location>
</feature>
<evidence type="ECO:0000313" key="4">
    <source>
        <dbReference type="Proteomes" id="UP000054771"/>
    </source>
</evidence>
<dbReference type="Pfam" id="PF00135">
    <property type="entry name" value="COesterase"/>
    <property type="match status" value="2"/>
</dbReference>
<organism evidence="3 4">
    <name type="scientific">Aspergillus calidoustus</name>
    <dbReference type="NCBI Taxonomy" id="454130"/>
    <lineage>
        <taxon>Eukaryota</taxon>
        <taxon>Fungi</taxon>
        <taxon>Dikarya</taxon>
        <taxon>Ascomycota</taxon>
        <taxon>Pezizomycotina</taxon>
        <taxon>Eurotiomycetes</taxon>
        <taxon>Eurotiomycetidae</taxon>
        <taxon>Eurotiales</taxon>
        <taxon>Aspergillaceae</taxon>
        <taxon>Aspergillus</taxon>
        <taxon>Aspergillus subgen. Nidulantes</taxon>
    </lineage>
</organism>
<dbReference type="SUPFAM" id="SSF53474">
    <property type="entry name" value="alpha/beta-Hydrolases"/>
    <property type="match status" value="1"/>
</dbReference>
<evidence type="ECO:0000256" key="1">
    <source>
        <dbReference type="SAM" id="SignalP"/>
    </source>
</evidence>
<gene>
    <name evidence="3" type="ORF">ASPCAL11682</name>
</gene>
<keyword evidence="4" id="KW-1185">Reference proteome</keyword>
<evidence type="ECO:0000259" key="2">
    <source>
        <dbReference type="Pfam" id="PF00135"/>
    </source>
</evidence>
<dbReference type="InterPro" id="IPR029058">
    <property type="entry name" value="AB_hydrolase_fold"/>
</dbReference>
<dbReference type="PANTHER" id="PTHR11559">
    <property type="entry name" value="CARBOXYLESTERASE"/>
    <property type="match status" value="1"/>
</dbReference>
<dbReference type="OrthoDB" id="408631at2759"/>
<dbReference type="Gene3D" id="3.40.50.1820">
    <property type="entry name" value="alpha/beta hydrolase"/>
    <property type="match status" value="1"/>
</dbReference>
<dbReference type="InterPro" id="IPR002018">
    <property type="entry name" value="CarbesteraseB"/>
</dbReference>
<dbReference type="InterPro" id="IPR050309">
    <property type="entry name" value="Type-B_Carboxylest/Lipase"/>
</dbReference>
<feature type="domain" description="Carboxylesterase type B" evidence="2">
    <location>
        <begin position="223"/>
        <end position="526"/>
    </location>
</feature>
<dbReference type="STRING" id="454130.A0A0U4ZFN3"/>
<evidence type="ECO:0000313" key="3">
    <source>
        <dbReference type="EMBL" id="CEL08533.1"/>
    </source>
</evidence>
<name>A0A0U4ZFN3_ASPCI</name>
<dbReference type="OMA" id="WDANIWA"/>
<keyword evidence="1" id="KW-0732">Signal</keyword>
<dbReference type="EMBL" id="CDMC01000011">
    <property type="protein sequence ID" value="CEL08533.1"/>
    <property type="molecule type" value="Genomic_DNA"/>
</dbReference>
<feature type="chain" id="PRO_5006854829" description="Carboxylesterase type B domain-containing protein" evidence="1">
    <location>
        <begin position="19"/>
        <end position="568"/>
    </location>
</feature>
<feature type="domain" description="Carboxylesterase type B" evidence="2">
    <location>
        <begin position="38"/>
        <end position="195"/>
    </location>
</feature>
<reference evidence="4" key="1">
    <citation type="journal article" date="2016" name="Genome Announc.">
        <title>Draft genome sequences of fungus Aspergillus calidoustus.</title>
        <authorList>
            <person name="Horn F."/>
            <person name="Linde J."/>
            <person name="Mattern D.J."/>
            <person name="Walther G."/>
            <person name="Guthke R."/>
            <person name="Scherlach K."/>
            <person name="Martin K."/>
            <person name="Brakhage A.A."/>
            <person name="Petzke L."/>
            <person name="Valiante V."/>
        </authorList>
    </citation>
    <scope>NUCLEOTIDE SEQUENCE [LARGE SCALE GENOMIC DNA]</scope>
    <source>
        <strain evidence="4">SF006504</strain>
    </source>
</reference>
<dbReference type="InterPro" id="IPR019819">
    <property type="entry name" value="Carboxylesterase_B_CS"/>
</dbReference>
<dbReference type="PROSITE" id="PS00941">
    <property type="entry name" value="CARBOXYLESTERASE_B_2"/>
    <property type="match status" value="1"/>
</dbReference>